<sequence>MLSAYAPQPDTVTHISLWFIPSRPAAGAHEQHPVHVGTFTYRTELPGAKDPSDGVNLQPSTRYQAEQLPSDMAAIRPIEPCTSGKDYTSLRSAILRENQASGGLASCVASRKCTHTKEYTGGTAKKRSPNELGKGNRSPRDTTKIEPIDVRGGLSPCAKGSLTSMRHFKSLRLWEFPLTKQTAGWTKEETARGRRVVKFGYLHRGSNRIIISAEPVSVLEQSCSVKCVSCIYSPLKDQCFITSTDILRLLGFLLQTSMRNSQKNRIRQNLQQLHPWVVSKYDPETCKFAQLIFEFRNPEALKIRRSVRLFQWCDLPVALFSILGQYGLEVQFLDGKLEKPRQST</sequence>
<dbReference type="AlphaFoldDB" id="A0A5N6W5I6"/>
<evidence type="ECO:0000256" key="1">
    <source>
        <dbReference type="SAM" id="MobiDB-lite"/>
    </source>
</evidence>
<keyword evidence="4" id="KW-1185">Reference proteome</keyword>
<dbReference type="PANTHER" id="PTHR39463">
    <property type="entry name" value="MEDUSA"/>
    <property type="match status" value="1"/>
</dbReference>
<dbReference type="Pfam" id="PF23305">
    <property type="entry name" value="DUF7082"/>
    <property type="match status" value="1"/>
</dbReference>
<evidence type="ECO:0000313" key="3">
    <source>
        <dbReference type="EMBL" id="KAE8315892.1"/>
    </source>
</evidence>
<feature type="domain" description="DUF7082" evidence="2">
    <location>
        <begin position="178"/>
        <end position="322"/>
    </location>
</feature>
<dbReference type="EMBL" id="ML738309">
    <property type="protein sequence ID" value="KAE8315892.1"/>
    <property type="molecule type" value="Genomic_DNA"/>
</dbReference>
<evidence type="ECO:0000313" key="4">
    <source>
        <dbReference type="Proteomes" id="UP000325433"/>
    </source>
</evidence>
<accession>A0A5N6W5I6</accession>
<organism evidence="3 4">
    <name type="scientific">Aspergillus transmontanensis</name>
    <dbReference type="NCBI Taxonomy" id="1034304"/>
    <lineage>
        <taxon>Eukaryota</taxon>
        <taxon>Fungi</taxon>
        <taxon>Dikarya</taxon>
        <taxon>Ascomycota</taxon>
        <taxon>Pezizomycotina</taxon>
        <taxon>Eurotiomycetes</taxon>
        <taxon>Eurotiomycetidae</taxon>
        <taxon>Eurotiales</taxon>
        <taxon>Aspergillaceae</taxon>
        <taxon>Aspergillus</taxon>
        <taxon>Aspergillus subgen. Circumdati</taxon>
    </lineage>
</organism>
<dbReference type="PANTHER" id="PTHR39463:SF1">
    <property type="entry name" value="MEDUSA"/>
    <property type="match status" value="1"/>
</dbReference>
<reference evidence="4" key="1">
    <citation type="submission" date="2019-04" db="EMBL/GenBank/DDBJ databases">
        <title>Friends and foes A comparative genomics studyof 23 Aspergillus species from section Flavi.</title>
        <authorList>
            <consortium name="DOE Joint Genome Institute"/>
            <person name="Kjaerbolling I."/>
            <person name="Vesth T."/>
            <person name="Frisvad J.C."/>
            <person name="Nybo J.L."/>
            <person name="Theobald S."/>
            <person name="Kildgaard S."/>
            <person name="Isbrandt T."/>
            <person name="Kuo A."/>
            <person name="Sato A."/>
            <person name="Lyhne E.K."/>
            <person name="Kogle M.E."/>
            <person name="Wiebenga A."/>
            <person name="Kun R.S."/>
            <person name="Lubbers R.J."/>
            <person name="Makela M.R."/>
            <person name="Barry K."/>
            <person name="Chovatia M."/>
            <person name="Clum A."/>
            <person name="Daum C."/>
            <person name="Haridas S."/>
            <person name="He G."/>
            <person name="LaButti K."/>
            <person name="Lipzen A."/>
            <person name="Mondo S."/>
            <person name="Riley R."/>
            <person name="Salamov A."/>
            <person name="Simmons B.A."/>
            <person name="Magnuson J.K."/>
            <person name="Henrissat B."/>
            <person name="Mortensen U.H."/>
            <person name="Larsen T.O."/>
            <person name="Devries R.P."/>
            <person name="Grigoriev I.V."/>
            <person name="Machida M."/>
            <person name="Baker S.E."/>
            <person name="Andersen M.R."/>
        </authorList>
    </citation>
    <scope>NUCLEOTIDE SEQUENCE [LARGE SCALE GENOMIC DNA]</scope>
    <source>
        <strain evidence="4">CBS 130015</strain>
    </source>
</reference>
<gene>
    <name evidence="3" type="ORF">BDV41DRAFT_529415</name>
</gene>
<proteinExistence type="predicted"/>
<dbReference type="Proteomes" id="UP000325433">
    <property type="component" value="Unassembled WGS sequence"/>
</dbReference>
<dbReference type="InterPro" id="IPR055509">
    <property type="entry name" value="DUF7082"/>
</dbReference>
<feature type="region of interest" description="Disordered" evidence="1">
    <location>
        <begin position="119"/>
        <end position="145"/>
    </location>
</feature>
<dbReference type="GO" id="GO:0005634">
    <property type="term" value="C:nucleus"/>
    <property type="evidence" value="ECO:0007669"/>
    <property type="project" value="TreeGrafter"/>
</dbReference>
<protein>
    <recommendedName>
        <fullName evidence="2">DUF7082 domain-containing protein</fullName>
    </recommendedName>
</protein>
<evidence type="ECO:0000259" key="2">
    <source>
        <dbReference type="Pfam" id="PF23305"/>
    </source>
</evidence>
<name>A0A5N6W5I6_9EURO</name>